<evidence type="ECO:0000256" key="3">
    <source>
        <dbReference type="ARBA" id="ARBA00004721"/>
    </source>
</evidence>
<comment type="cofactor">
    <cofactor evidence="1">
        <name>heme</name>
        <dbReference type="ChEBI" id="CHEBI:30413"/>
    </cofactor>
</comment>
<evidence type="ECO:0000256" key="8">
    <source>
        <dbReference type="ARBA" id="ARBA00022989"/>
    </source>
</evidence>
<evidence type="ECO:0000256" key="5">
    <source>
        <dbReference type="ARBA" id="ARBA00022617"/>
    </source>
</evidence>
<keyword evidence="10 13" id="KW-0408">Iron</keyword>
<dbReference type="InterPro" id="IPR017972">
    <property type="entry name" value="Cyt_P450_CS"/>
</dbReference>
<protein>
    <recommendedName>
        <fullName evidence="16">Cytochrome P450</fullName>
    </recommendedName>
</protein>
<comment type="similarity">
    <text evidence="4 13">Belongs to the cytochrome P450 family.</text>
</comment>
<proteinExistence type="inferred from homology"/>
<evidence type="ECO:0000256" key="4">
    <source>
        <dbReference type="ARBA" id="ARBA00010617"/>
    </source>
</evidence>
<evidence type="ECO:0000313" key="15">
    <source>
        <dbReference type="Proteomes" id="UP001498398"/>
    </source>
</evidence>
<keyword evidence="15" id="KW-1185">Reference proteome</keyword>
<name>A0ABR1J6I2_9AGAR</name>
<dbReference type="InterPro" id="IPR036396">
    <property type="entry name" value="Cyt_P450_sf"/>
</dbReference>
<keyword evidence="12" id="KW-0472">Membrane</keyword>
<gene>
    <name evidence="14" type="ORF">VKT23_012821</name>
</gene>
<evidence type="ECO:0000256" key="7">
    <source>
        <dbReference type="ARBA" id="ARBA00022723"/>
    </source>
</evidence>
<dbReference type="Pfam" id="PF00067">
    <property type="entry name" value="p450"/>
    <property type="match status" value="1"/>
</dbReference>
<evidence type="ECO:0008006" key="16">
    <source>
        <dbReference type="Google" id="ProtNLM"/>
    </source>
</evidence>
<evidence type="ECO:0000256" key="13">
    <source>
        <dbReference type="RuleBase" id="RU000461"/>
    </source>
</evidence>
<organism evidence="14 15">
    <name type="scientific">Marasmiellus scandens</name>
    <dbReference type="NCBI Taxonomy" id="2682957"/>
    <lineage>
        <taxon>Eukaryota</taxon>
        <taxon>Fungi</taxon>
        <taxon>Dikarya</taxon>
        <taxon>Basidiomycota</taxon>
        <taxon>Agaricomycotina</taxon>
        <taxon>Agaricomycetes</taxon>
        <taxon>Agaricomycetidae</taxon>
        <taxon>Agaricales</taxon>
        <taxon>Marasmiineae</taxon>
        <taxon>Omphalotaceae</taxon>
        <taxon>Marasmiellus</taxon>
    </lineage>
</organism>
<evidence type="ECO:0000256" key="10">
    <source>
        <dbReference type="ARBA" id="ARBA00023004"/>
    </source>
</evidence>
<dbReference type="SUPFAM" id="SSF48264">
    <property type="entry name" value="Cytochrome P450"/>
    <property type="match status" value="1"/>
</dbReference>
<sequence length="555" mass="63216">MVISAVATIILLCTLFVLARGLSKLKYKSLKFLRGPPSPSWLFGHEYTFFNQAEVSGLSNSWIRDYGTALRLGGPFGKDILFLADPKALQHIFHTSSYHYPKPLDMQDAFLKVFGKTIVTTEGNVHQRQRKALNPAFSASQLKTFLSVFQRSTQHLANKWQEKHFMDADEQGYCVINTTRWFSRLALDIIGESAFDYKFGALDEDDNVLSSISRDLFKDTSGPELSKTTMFFRLIRRQLLDLNIYNLLKEMPFVLTKEDKRFNTWLETATDAARNILSKKAQSGYKAEEGDKDILSVLVRSNTTQDPKKRLDDKEMLDHMATIILAGHETTSNTTTWLFYELSRHPEHQERILKELDTVKKRKLDAGKDEALTAHDYDSMPFLNACIKEALRLYPIIPHLVRCSERDDVIPLSEPAISVSGEKLTQIPVKKGQRIIIDIPSYNRLKSVWSEDPDTWNPERFLDSENQLRKDTTLGVYANLMSFSGGVRGCIGWRFALIEMQTILIGLLSTFEFSIDPKLEFFRGLAGSVTPVLKGKEAEGPQMPLKVRLRTAVRV</sequence>
<accession>A0ABR1J6I2</accession>
<comment type="subcellular location">
    <subcellularLocation>
        <location evidence="2">Membrane</location>
    </subcellularLocation>
</comment>
<dbReference type="EMBL" id="JBANRG010000032">
    <property type="protein sequence ID" value="KAK7451143.1"/>
    <property type="molecule type" value="Genomic_DNA"/>
</dbReference>
<keyword evidence="6" id="KW-0812">Transmembrane</keyword>
<evidence type="ECO:0000256" key="11">
    <source>
        <dbReference type="ARBA" id="ARBA00023033"/>
    </source>
</evidence>
<dbReference type="Proteomes" id="UP001498398">
    <property type="component" value="Unassembled WGS sequence"/>
</dbReference>
<keyword evidence="8" id="KW-1133">Transmembrane helix</keyword>
<evidence type="ECO:0000256" key="6">
    <source>
        <dbReference type="ARBA" id="ARBA00022692"/>
    </source>
</evidence>
<comment type="caution">
    <text evidence="14">The sequence shown here is derived from an EMBL/GenBank/DDBJ whole genome shotgun (WGS) entry which is preliminary data.</text>
</comment>
<evidence type="ECO:0000256" key="9">
    <source>
        <dbReference type="ARBA" id="ARBA00023002"/>
    </source>
</evidence>
<keyword evidence="7 13" id="KW-0479">Metal-binding</keyword>
<evidence type="ECO:0000256" key="1">
    <source>
        <dbReference type="ARBA" id="ARBA00001971"/>
    </source>
</evidence>
<reference evidence="14 15" key="1">
    <citation type="submission" date="2024-01" db="EMBL/GenBank/DDBJ databases">
        <title>A draft genome for the cacao thread blight pathogen Marasmiellus scandens.</title>
        <authorList>
            <person name="Baruah I.K."/>
            <person name="Leung J."/>
            <person name="Bukari Y."/>
            <person name="Amoako-Attah I."/>
            <person name="Meinhardt L.W."/>
            <person name="Bailey B.A."/>
            <person name="Cohen S.P."/>
        </authorList>
    </citation>
    <scope>NUCLEOTIDE SEQUENCE [LARGE SCALE GENOMIC DNA]</scope>
    <source>
        <strain evidence="14 15">GH-19</strain>
    </source>
</reference>
<keyword evidence="11 13" id="KW-0503">Monooxygenase</keyword>
<dbReference type="Gene3D" id="1.10.630.10">
    <property type="entry name" value="Cytochrome P450"/>
    <property type="match status" value="1"/>
</dbReference>
<dbReference type="PRINTS" id="PR00385">
    <property type="entry name" value="P450"/>
</dbReference>
<dbReference type="InterPro" id="IPR001128">
    <property type="entry name" value="Cyt_P450"/>
</dbReference>
<evidence type="ECO:0000256" key="12">
    <source>
        <dbReference type="ARBA" id="ARBA00023136"/>
    </source>
</evidence>
<dbReference type="PANTHER" id="PTHR24305:SF166">
    <property type="entry name" value="CYTOCHROME P450 12A4, MITOCHONDRIAL-RELATED"/>
    <property type="match status" value="1"/>
</dbReference>
<evidence type="ECO:0000256" key="2">
    <source>
        <dbReference type="ARBA" id="ARBA00004370"/>
    </source>
</evidence>
<evidence type="ECO:0000313" key="14">
    <source>
        <dbReference type="EMBL" id="KAK7451143.1"/>
    </source>
</evidence>
<dbReference type="PRINTS" id="PR00465">
    <property type="entry name" value="EP450IV"/>
</dbReference>
<dbReference type="InterPro" id="IPR050121">
    <property type="entry name" value="Cytochrome_P450_monoxygenase"/>
</dbReference>
<dbReference type="PROSITE" id="PS00086">
    <property type="entry name" value="CYTOCHROME_P450"/>
    <property type="match status" value="1"/>
</dbReference>
<keyword evidence="5 13" id="KW-0349">Heme</keyword>
<dbReference type="InterPro" id="IPR002403">
    <property type="entry name" value="Cyt_P450_E_grp-IV"/>
</dbReference>
<dbReference type="PANTHER" id="PTHR24305">
    <property type="entry name" value="CYTOCHROME P450"/>
    <property type="match status" value="1"/>
</dbReference>
<comment type="pathway">
    <text evidence="3">Secondary metabolite biosynthesis; terpenoid biosynthesis.</text>
</comment>
<keyword evidence="9 13" id="KW-0560">Oxidoreductase</keyword>